<protein>
    <submittedName>
        <fullName evidence="2">4923_t:CDS:1</fullName>
    </submittedName>
</protein>
<dbReference type="OrthoDB" id="2393268at2759"/>
<comment type="caution">
    <text evidence="2">The sequence shown here is derived from an EMBL/GenBank/DDBJ whole genome shotgun (WGS) entry which is preliminary data.</text>
</comment>
<dbReference type="EMBL" id="CAJVPV010015337">
    <property type="protein sequence ID" value="CAG8691266.1"/>
    <property type="molecule type" value="Genomic_DNA"/>
</dbReference>
<name>A0A9N9ER85_9GLOM</name>
<evidence type="ECO:0000256" key="1">
    <source>
        <dbReference type="SAM" id="MobiDB-lite"/>
    </source>
</evidence>
<proteinExistence type="predicted"/>
<sequence length="317" mass="36394">MNEFDDYKDKSHLQFFFDITKVADTSKLTPKYFREVYRPDGKYKLYWFKDALKRITRNNQTQSLSTSPTTPAVIWTIEPIKLKFSKIFKKVRRPKKFDITFTGTGSRSHFEFGGGQNEPLGYSGDAHAPFDNTCVQRYRWVRYGDGSKWVFIVRNDPRTPLVEFRKTEIENEFTIVFLEDTPPSWNPRIARKTSDPPPSNPSSPTIIYPSGFTVTSSLRDSATTGIMSDYSSFRGSAYSDASGQVGIDKHPSILGVISNTNKFETIREASSPTDTEIPYEQNDGDLNKYWIEFVLASTVAIQDEVNSRKHRLWKSHK</sequence>
<dbReference type="Proteomes" id="UP000789342">
    <property type="component" value="Unassembled WGS sequence"/>
</dbReference>
<accession>A0A9N9ER85</accession>
<reference evidence="2" key="1">
    <citation type="submission" date="2021-06" db="EMBL/GenBank/DDBJ databases">
        <authorList>
            <person name="Kallberg Y."/>
            <person name="Tangrot J."/>
            <person name="Rosling A."/>
        </authorList>
    </citation>
    <scope>NUCLEOTIDE SEQUENCE</scope>
    <source>
        <strain evidence="2">CL551</strain>
    </source>
</reference>
<keyword evidence="3" id="KW-1185">Reference proteome</keyword>
<evidence type="ECO:0000313" key="3">
    <source>
        <dbReference type="Proteomes" id="UP000789342"/>
    </source>
</evidence>
<feature type="region of interest" description="Disordered" evidence="1">
    <location>
        <begin position="186"/>
        <end position="206"/>
    </location>
</feature>
<dbReference type="AlphaFoldDB" id="A0A9N9ER85"/>
<organism evidence="2 3">
    <name type="scientific">Acaulospora morrowiae</name>
    <dbReference type="NCBI Taxonomy" id="94023"/>
    <lineage>
        <taxon>Eukaryota</taxon>
        <taxon>Fungi</taxon>
        <taxon>Fungi incertae sedis</taxon>
        <taxon>Mucoromycota</taxon>
        <taxon>Glomeromycotina</taxon>
        <taxon>Glomeromycetes</taxon>
        <taxon>Diversisporales</taxon>
        <taxon>Acaulosporaceae</taxon>
        <taxon>Acaulospora</taxon>
    </lineage>
</organism>
<evidence type="ECO:0000313" key="2">
    <source>
        <dbReference type="EMBL" id="CAG8691266.1"/>
    </source>
</evidence>
<gene>
    <name evidence="2" type="ORF">AMORRO_LOCUS11644</name>
</gene>